<accession>A0A119CUC3</accession>
<sequence>MNALLTLIFSALAAVMLLLHGLAAFSEEITRLGGERLRDALRRLTRTGWRGALVVLALPQ</sequence>
<proteinExistence type="predicted"/>
<protein>
    <submittedName>
        <fullName evidence="1">Uncharacterized protein</fullName>
    </submittedName>
</protein>
<evidence type="ECO:0000313" key="1">
    <source>
        <dbReference type="EMBL" id="KVW93494.1"/>
    </source>
</evidence>
<dbReference type="PATRIC" id="fig|36861.3.peg.2613"/>
<dbReference type="RefSeq" id="WP_059758004.1">
    <property type="nucleotide sequence ID" value="NZ_LDUG01000046.1"/>
</dbReference>
<reference evidence="1 2" key="1">
    <citation type="journal article" date="2015" name="Appl. Environ. Microbiol.">
        <title>Aerobic and Anaerobic Thiosulfate Oxidation by a Cold-Adapted, Subglacial Chemoautotroph.</title>
        <authorList>
            <person name="Harrold Z.R."/>
            <person name="Skidmore M.L."/>
            <person name="Hamilton T.L."/>
            <person name="Desch L."/>
            <person name="Amada K."/>
            <person name="van Gelder W."/>
            <person name="Glover K."/>
            <person name="Roden E.E."/>
            <person name="Boyd E.S."/>
        </authorList>
    </citation>
    <scope>NUCLEOTIDE SEQUENCE [LARGE SCALE GENOMIC DNA]</scope>
    <source>
        <strain evidence="1 2">RG</strain>
    </source>
</reference>
<keyword evidence="2" id="KW-1185">Reference proteome</keyword>
<name>A0A119CUC3_THIDE</name>
<dbReference type="AlphaFoldDB" id="A0A119CUC3"/>
<comment type="caution">
    <text evidence="1">The sequence shown here is derived from an EMBL/GenBank/DDBJ whole genome shotgun (WGS) entry which is preliminary data.</text>
</comment>
<dbReference type="EMBL" id="LDUG01000046">
    <property type="protein sequence ID" value="KVW93494.1"/>
    <property type="molecule type" value="Genomic_DNA"/>
</dbReference>
<gene>
    <name evidence="1" type="ORF">ABW22_13955</name>
</gene>
<dbReference type="Proteomes" id="UP000064243">
    <property type="component" value="Unassembled WGS sequence"/>
</dbReference>
<organism evidence="1 2">
    <name type="scientific">Thiobacillus denitrificans</name>
    <dbReference type="NCBI Taxonomy" id="36861"/>
    <lineage>
        <taxon>Bacteria</taxon>
        <taxon>Pseudomonadati</taxon>
        <taxon>Pseudomonadota</taxon>
        <taxon>Betaproteobacteria</taxon>
        <taxon>Nitrosomonadales</taxon>
        <taxon>Thiobacillaceae</taxon>
        <taxon>Thiobacillus</taxon>
    </lineage>
</organism>
<evidence type="ECO:0000313" key="2">
    <source>
        <dbReference type="Proteomes" id="UP000064243"/>
    </source>
</evidence>
<dbReference type="OrthoDB" id="9763003at2"/>